<evidence type="ECO:0000256" key="2">
    <source>
        <dbReference type="ARBA" id="ARBA00023125"/>
    </source>
</evidence>
<feature type="domain" description="HTH gntR-type" evidence="4">
    <location>
        <begin position="16"/>
        <end position="83"/>
    </location>
</feature>
<dbReference type="Pfam" id="PF07729">
    <property type="entry name" value="FCD"/>
    <property type="match status" value="1"/>
</dbReference>
<dbReference type="OrthoDB" id="8664638at2"/>
<organism evidence="5 6">
    <name type="scientific">Streptomyces antnestii</name>
    <dbReference type="NCBI Taxonomy" id="2494256"/>
    <lineage>
        <taxon>Bacteria</taxon>
        <taxon>Bacillati</taxon>
        <taxon>Actinomycetota</taxon>
        <taxon>Actinomycetes</taxon>
        <taxon>Kitasatosporales</taxon>
        <taxon>Streptomycetaceae</taxon>
        <taxon>Streptomyces</taxon>
    </lineage>
</organism>
<dbReference type="Gene3D" id="1.10.10.10">
    <property type="entry name" value="Winged helix-like DNA-binding domain superfamily/Winged helix DNA-binding domain"/>
    <property type="match status" value="1"/>
</dbReference>
<reference evidence="5 6" key="1">
    <citation type="submission" date="2019-01" db="EMBL/GenBank/DDBJ databases">
        <title>Genome sequences of Streptomyces and Rhizobium isolates collected from root and soil.</title>
        <authorList>
            <person name="Chhettri S."/>
            <person name="Sevigny J.L."/>
            <person name="Sen A."/>
            <person name="Ennis N."/>
            <person name="Tisa L."/>
        </authorList>
    </citation>
    <scope>NUCLEOTIDE SEQUENCE [LARGE SCALE GENOMIC DNA]</scope>
    <source>
        <strain evidence="5 6">San01</strain>
    </source>
</reference>
<dbReference type="GO" id="GO:0003677">
    <property type="term" value="F:DNA binding"/>
    <property type="evidence" value="ECO:0007669"/>
    <property type="project" value="UniProtKB-KW"/>
</dbReference>
<sequence>MTQAQTRGAAPLTGTVWLRDQVCEGIRDQIITGRLKPGDRLVERDVAEEFGVSRIPVREAIRILMSEGFLQALSPRRIVVKELSRQDVVNLFDMREALEVLAARRAAENADAAQLRTMKRLLETARKATLAGRPERISHANTAFHHHIVETAGNELLAATLEPLEGRLHWLFHQIDDAGSVYEEHRRLYETIAAADAEAAAACALTHVRHYREVALRLLFDEADSMRSADSAPARP</sequence>
<dbReference type="SMART" id="SM00345">
    <property type="entry name" value="HTH_GNTR"/>
    <property type="match status" value="1"/>
</dbReference>
<dbReference type="InterPro" id="IPR036388">
    <property type="entry name" value="WH-like_DNA-bd_sf"/>
</dbReference>
<keyword evidence="6" id="KW-1185">Reference proteome</keyword>
<accession>A0A3S3UEH7</accession>
<keyword evidence="1" id="KW-0805">Transcription regulation</keyword>
<evidence type="ECO:0000313" key="5">
    <source>
        <dbReference type="EMBL" id="RVU22246.1"/>
    </source>
</evidence>
<keyword evidence="2" id="KW-0238">DNA-binding</keyword>
<dbReference type="PANTHER" id="PTHR43537:SF45">
    <property type="entry name" value="GNTR FAMILY REGULATORY PROTEIN"/>
    <property type="match status" value="1"/>
</dbReference>
<protein>
    <submittedName>
        <fullName evidence="5">GntR family transcriptional regulator</fullName>
    </submittedName>
</protein>
<dbReference type="PRINTS" id="PR00035">
    <property type="entry name" value="HTHGNTR"/>
</dbReference>
<evidence type="ECO:0000256" key="1">
    <source>
        <dbReference type="ARBA" id="ARBA00023015"/>
    </source>
</evidence>
<dbReference type="Pfam" id="PF00392">
    <property type="entry name" value="GntR"/>
    <property type="match status" value="1"/>
</dbReference>
<name>A0A3S3UEH7_9ACTN</name>
<keyword evidence="3" id="KW-0804">Transcription</keyword>
<dbReference type="Proteomes" id="UP000283128">
    <property type="component" value="Unassembled WGS sequence"/>
</dbReference>
<dbReference type="InterPro" id="IPR008920">
    <property type="entry name" value="TF_FadR/GntR_C"/>
</dbReference>
<dbReference type="AlphaFoldDB" id="A0A3S3UEH7"/>
<dbReference type="EMBL" id="RZYA01000011">
    <property type="protein sequence ID" value="RVU22246.1"/>
    <property type="molecule type" value="Genomic_DNA"/>
</dbReference>
<dbReference type="RefSeq" id="WP_127830116.1">
    <property type="nucleotide sequence ID" value="NZ_RZYA01000011.1"/>
</dbReference>
<dbReference type="Gene3D" id="1.20.120.530">
    <property type="entry name" value="GntR ligand-binding domain-like"/>
    <property type="match status" value="1"/>
</dbReference>
<proteinExistence type="predicted"/>
<dbReference type="SMART" id="SM00895">
    <property type="entry name" value="FCD"/>
    <property type="match status" value="1"/>
</dbReference>
<evidence type="ECO:0000256" key="3">
    <source>
        <dbReference type="ARBA" id="ARBA00023163"/>
    </source>
</evidence>
<dbReference type="CDD" id="cd07377">
    <property type="entry name" value="WHTH_GntR"/>
    <property type="match status" value="1"/>
</dbReference>
<dbReference type="SUPFAM" id="SSF48008">
    <property type="entry name" value="GntR ligand-binding domain-like"/>
    <property type="match status" value="1"/>
</dbReference>
<dbReference type="SUPFAM" id="SSF46785">
    <property type="entry name" value="Winged helix' DNA-binding domain"/>
    <property type="match status" value="1"/>
</dbReference>
<gene>
    <name evidence="5" type="ORF">EOT10_22605</name>
</gene>
<dbReference type="PROSITE" id="PS50949">
    <property type="entry name" value="HTH_GNTR"/>
    <property type="match status" value="1"/>
</dbReference>
<dbReference type="PANTHER" id="PTHR43537">
    <property type="entry name" value="TRANSCRIPTIONAL REGULATOR, GNTR FAMILY"/>
    <property type="match status" value="1"/>
</dbReference>
<dbReference type="InterPro" id="IPR036390">
    <property type="entry name" value="WH_DNA-bd_sf"/>
</dbReference>
<dbReference type="InterPro" id="IPR011711">
    <property type="entry name" value="GntR_C"/>
</dbReference>
<comment type="caution">
    <text evidence="5">The sequence shown here is derived from an EMBL/GenBank/DDBJ whole genome shotgun (WGS) entry which is preliminary data.</text>
</comment>
<evidence type="ECO:0000313" key="6">
    <source>
        <dbReference type="Proteomes" id="UP000283128"/>
    </source>
</evidence>
<dbReference type="GO" id="GO:0003700">
    <property type="term" value="F:DNA-binding transcription factor activity"/>
    <property type="evidence" value="ECO:0007669"/>
    <property type="project" value="InterPro"/>
</dbReference>
<dbReference type="InterPro" id="IPR000524">
    <property type="entry name" value="Tscrpt_reg_HTH_GntR"/>
</dbReference>
<evidence type="ECO:0000259" key="4">
    <source>
        <dbReference type="PROSITE" id="PS50949"/>
    </source>
</evidence>